<dbReference type="NCBIfam" id="NF041646">
    <property type="entry name" value="VC0807_fam"/>
    <property type="match status" value="1"/>
</dbReference>
<accession>A0A918CGG9</accession>
<comment type="caution">
    <text evidence="2">The sequence shown here is derived from an EMBL/GenBank/DDBJ whole genome shotgun (WGS) entry which is preliminary data.</text>
</comment>
<dbReference type="Proteomes" id="UP000603865">
    <property type="component" value="Unassembled WGS sequence"/>
</dbReference>
<feature type="transmembrane region" description="Helical" evidence="1">
    <location>
        <begin position="25"/>
        <end position="45"/>
    </location>
</feature>
<reference evidence="2" key="1">
    <citation type="journal article" date="2014" name="Int. J. Syst. Evol. Microbiol.">
        <title>Complete genome sequence of Corynebacterium casei LMG S-19264T (=DSM 44701T), isolated from a smear-ripened cheese.</title>
        <authorList>
            <consortium name="US DOE Joint Genome Institute (JGI-PGF)"/>
            <person name="Walter F."/>
            <person name="Albersmeier A."/>
            <person name="Kalinowski J."/>
            <person name="Ruckert C."/>
        </authorList>
    </citation>
    <scope>NUCLEOTIDE SEQUENCE</scope>
    <source>
        <strain evidence="2">JCM 31311</strain>
    </source>
</reference>
<keyword evidence="1" id="KW-0472">Membrane</keyword>
<keyword evidence="3" id="KW-1185">Reference proteome</keyword>
<keyword evidence="1" id="KW-0812">Transmembrane</keyword>
<gene>
    <name evidence="2" type="ORF">GCM10008957_38390</name>
</gene>
<evidence type="ECO:0000313" key="3">
    <source>
        <dbReference type="Proteomes" id="UP000603865"/>
    </source>
</evidence>
<protein>
    <recommendedName>
        <fullName evidence="4">MFS transporter</fullName>
    </recommendedName>
</protein>
<dbReference type="EMBL" id="BMQL01000029">
    <property type="protein sequence ID" value="GGR22682.1"/>
    <property type="molecule type" value="Genomic_DNA"/>
</dbReference>
<organism evidence="2 3">
    <name type="scientific">Deinococcus ruber</name>
    <dbReference type="NCBI Taxonomy" id="1848197"/>
    <lineage>
        <taxon>Bacteria</taxon>
        <taxon>Thermotogati</taxon>
        <taxon>Deinococcota</taxon>
        <taxon>Deinococci</taxon>
        <taxon>Deinococcales</taxon>
        <taxon>Deinococcaceae</taxon>
        <taxon>Deinococcus</taxon>
    </lineage>
</organism>
<sequence length="267" mass="28110">MTTPDSSPTSPVPSKPVKKAGIPRTIWDLIFTLLIPIAILSPNLLGSGIKVAALMGDGSTGNVRAYLLAALIPVVYVLWDILVNRNLSPVALLGGVTALFSGALAFWYVDGFWYAIKDSARPIFTALFAFVSAATAYPLFRIFLDAASIAESPTHRAATQVAMKSPGVARSLVQATLVFGVIDLVGAVVNSVVNYHIVVGKFGSDAFNTQVAQANAVMRIPGLAISLVGAAIAFWLVQRAVTARYGKGASLLEPEKLTAKLVEAGEL</sequence>
<feature type="transmembrane region" description="Helical" evidence="1">
    <location>
        <begin position="90"/>
        <end position="109"/>
    </location>
</feature>
<evidence type="ECO:0000313" key="2">
    <source>
        <dbReference type="EMBL" id="GGR22682.1"/>
    </source>
</evidence>
<dbReference type="RefSeq" id="WP_189092120.1">
    <property type="nucleotide sequence ID" value="NZ_BMQL01000029.1"/>
</dbReference>
<dbReference type="AlphaFoldDB" id="A0A918CGG9"/>
<feature type="transmembrane region" description="Helical" evidence="1">
    <location>
        <begin position="172"/>
        <end position="197"/>
    </location>
</feature>
<proteinExistence type="predicted"/>
<keyword evidence="1" id="KW-1133">Transmembrane helix</keyword>
<feature type="transmembrane region" description="Helical" evidence="1">
    <location>
        <begin position="65"/>
        <end position="83"/>
    </location>
</feature>
<reference evidence="2" key="2">
    <citation type="submission" date="2020-09" db="EMBL/GenBank/DDBJ databases">
        <authorList>
            <person name="Sun Q."/>
            <person name="Ohkuma M."/>
        </authorList>
    </citation>
    <scope>NUCLEOTIDE SEQUENCE</scope>
    <source>
        <strain evidence="2">JCM 31311</strain>
    </source>
</reference>
<feature type="transmembrane region" description="Helical" evidence="1">
    <location>
        <begin position="121"/>
        <end position="140"/>
    </location>
</feature>
<evidence type="ECO:0008006" key="4">
    <source>
        <dbReference type="Google" id="ProtNLM"/>
    </source>
</evidence>
<evidence type="ECO:0000256" key="1">
    <source>
        <dbReference type="SAM" id="Phobius"/>
    </source>
</evidence>
<feature type="transmembrane region" description="Helical" evidence="1">
    <location>
        <begin position="217"/>
        <end position="237"/>
    </location>
</feature>
<name>A0A918CGG9_9DEIO</name>